<accession>A0ABD1UVY8</accession>
<dbReference type="Proteomes" id="UP001604277">
    <property type="component" value="Unassembled WGS sequence"/>
</dbReference>
<organism evidence="1 2">
    <name type="scientific">Forsythia ovata</name>
    <dbReference type="NCBI Taxonomy" id="205694"/>
    <lineage>
        <taxon>Eukaryota</taxon>
        <taxon>Viridiplantae</taxon>
        <taxon>Streptophyta</taxon>
        <taxon>Embryophyta</taxon>
        <taxon>Tracheophyta</taxon>
        <taxon>Spermatophyta</taxon>
        <taxon>Magnoliopsida</taxon>
        <taxon>eudicotyledons</taxon>
        <taxon>Gunneridae</taxon>
        <taxon>Pentapetalae</taxon>
        <taxon>asterids</taxon>
        <taxon>lamiids</taxon>
        <taxon>Lamiales</taxon>
        <taxon>Oleaceae</taxon>
        <taxon>Forsythieae</taxon>
        <taxon>Forsythia</taxon>
    </lineage>
</organism>
<proteinExistence type="predicted"/>
<protein>
    <submittedName>
        <fullName evidence="1">Uncharacterized protein</fullName>
    </submittedName>
</protein>
<evidence type="ECO:0000313" key="1">
    <source>
        <dbReference type="EMBL" id="KAL2529227.1"/>
    </source>
</evidence>
<dbReference type="EMBL" id="JBFOLJ010000006">
    <property type="protein sequence ID" value="KAL2529227.1"/>
    <property type="molecule type" value="Genomic_DNA"/>
</dbReference>
<evidence type="ECO:0000313" key="2">
    <source>
        <dbReference type="Proteomes" id="UP001604277"/>
    </source>
</evidence>
<gene>
    <name evidence="1" type="ORF">Fot_21828</name>
</gene>
<sequence>MAEMNTIRSHLLNCKLYKVLAMKVDELRSTVVGAEDIVALCLENQTLRSELAVSEDARARAIYNITKSGTIEKTCVQAQRKTELQLRACQNMVYAKDKELTEALEELSKGNDLLANLGVPGDPKDLART</sequence>
<keyword evidence="2" id="KW-1185">Reference proteome</keyword>
<name>A0ABD1UVY8_9LAMI</name>
<dbReference type="AlphaFoldDB" id="A0ABD1UVY8"/>
<reference evidence="2" key="1">
    <citation type="submission" date="2024-07" db="EMBL/GenBank/DDBJ databases">
        <title>Two chromosome-level genome assemblies of Korean endemic species Abeliophyllum distichum and Forsythia ovata (Oleaceae).</title>
        <authorList>
            <person name="Jang H."/>
        </authorList>
    </citation>
    <scope>NUCLEOTIDE SEQUENCE [LARGE SCALE GENOMIC DNA]</scope>
</reference>
<comment type="caution">
    <text evidence="1">The sequence shown here is derived from an EMBL/GenBank/DDBJ whole genome shotgun (WGS) entry which is preliminary data.</text>
</comment>